<evidence type="ECO:0000256" key="1">
    <source>
        <dbReference type="SAM" id="Coils"/>
    </source>
</evidence>
<dbReference type="VEuPathDB" id="FungiDB:EYZ11_001455"/>
<dbReference type="RefSeq" id="XP_033423922.1">
    <property type="nucleotide sequence ID" value="XM_033573370.1"/>
</dbReference>
<feature type="compositionally biased region" description="Polar residues" evidence="2">
    <location>
        <begin position="30"/>
        <end position="49"/>
    </location>
</feature>
<feature type="compositionally biased region" description="Polar residues" evidence="2">
    <location>
        <begin position="879"/>
        <end position="902"/>
    </location>
</feature>
<dbReference type="OrthoDB" id="4158994at2759"/>
<keyword evidence="3" id="KW-1133">Transmembrane helix</keyword>
<dbReference type="VEuPathDB" id="FungiDB:EYZ11_001440"/>
<evidence type="ECO:0000256" key="3">
    <source>
        <dbReference type="SAM" id="Phobius"/>
    </source>
</evidence>
<dbReference type="Proteomes" id="UP000324241">
    <property type="component" value="Unassembled WGS sequence"/>
</dbReference>
<feature type="transmembrane region" description="Helical" evidence="3">
    <location>
        <begin position="162"/>
        <end position="183"/>
    </location>
</feature>
<dbReference type="AlphaFoldDB" id="A0A5M9MCC9"/>
<evidence type="ECO:0008006" key="6">
    <source>
        <dbReference type="Google" id="ProtNLM"/>
    </source>
</evidence>
<organism evidence="4 5">
    <name type="scientific">Aspergillus tanneri</name>
    <dbReference type="NCBI Taxonomy" id="1220188"/>
    <lineage>
        <taxon>Eukaryota</taxon>
        <taxon>Fungi</taxon>
        <taxon>Dikarya</taxon>
        <taxon>Ascomycota</taxon>
        <taxon>Pezizomycotina</taxon>
        <taxon>Eurotiomycetes</taxon>
        <taxon>Eurotiomycetidae</taxon>
        <taxon>Eurotiales</taxon>
        <taxon>Aspergillaceae</taxon>
        <taxon>Aspergillus</taxon>
        <taxon>Aspergillus subgen. Circumdati</taxon>
    </lineage>
</organism>
<feature type="transmembrane region" description="Helical" evidence="3">
    <location>
        <begin position="215"/>
        <end position="236"/>
    </location>
</feature>
<keyword evidence="3" id="KW-0812">Transmembrane</keyword>
<gene>
    <name evidence="4" type="ORF">ATNIH1004_008766</name>
</gene>
<name>A0A5M9MCC9_9EURO</name>
<feature type="compositionally biased region" description="Low complexity" evidence="2">
    <location>
        <begin position="50"/>
        <end position="70"/>
    </location>
</feature>
<protein>
    <recommendedName>
        <fullName evidence="6">Ubiquitination network signaling protein acrB</fullName>
    </recommendedName>
</protein>
<feature type="compositionally biased region" description="Polar residues" evidence="2">
    <location>
        <begin position="130"/>
        <end position="141"/>
    </location>
</feature>
<dbReference type="EMBL" id="QUQM01000006">
    <property type="protein sequence ID" value="KAA8644561.1"/>
    <property type="molecule type" value="Genomic_DNA"/>
</dbReference>
<proteinExistence type="predicted"/>
<evidence type="ECO:0000313" key="4">
    <source>
        <dbReference type="EMBL" id="KAA8644561.1"/>
    </source>
</evidence>
<feature type="region of interest" description="Disordered" evidence="2">
    <location>
        <begin position="343"/>
        <end position="371"/>
    </location>
</feature>
<comment type="caution">
    <text evidence="4">The sequence shown here is derived from an EMBL/GenBank/DDBJ whole genome shotgun (WGS) entry which is preliminary data.</text>
</comment>
<evidence type="ECO:0000313" key="5">
    <source>
        <dbReference type="Proteomes" id="UP000324241"/>
    </source>
</evidence>
<keyword evidence="3" id="KW-0472">Membrane</keyword>
<feature type="region of interest" description="Disordered" evidence="2">
    <location>
        <begin position="879"/>
        <end position="910"/>
    </location>
</feature>
<feature type="coiled-coil region" evidence="1">
    <location>
        <begin position="652"/>
        <end position="786"/>
    </location>
</feature>
<sequence length="1094" mass="118833">MPRSSATARKSHSNRHENGVIGSGRKVNKQKSNGHLNGISTGAAATNSGPSSQVDWPSSRSSSDAAIASPVVATTKANGTTDCSKTDGNGRGQLNGYAKGNADMSYGQTNGAMPQNGGLAGQGSRRTDKSVSGSKRSNSTASVNPLQLASTILKSCPMYDTIAILIFLLQLPPMVLTLVQFLFASLTFMPPSGASSGSLTSNFDIFQGPAGTPSLGTMIAMDGFFLLFWGLFMWTWAQNFALDLAHVQVAITLGGGGSGKNGGVNALCVGIVLILHLIRSKGIQDFVLGHLLSAKIISPDLLSQYSHLMPSEFRRSEPQSSPSWIRSLLAVHILAQAGTAMARRSMAKNRSPAPSRTGKRVDTEASAGSQTIDSAFESGTSMSSYIGADGQLVTPATHKDGKDRLVSAKKRRRQANQVRSRQPFWAALASTKVTVMREYEHSRAMSKTARGLTMTEHDLQGVSLDDGLVWITEVDTSTIKFAAGDFATLDDASASGVCEAGQYGGEDMEPFYVCVNGALWATATICKVQDAPKGSSTVRWRGEVSGLAPNCAYTCSFVRSDTDEEICAMSVKTPVANDAEQAVSTVSTPPQPLYRPSSPTTTLKNSIVNAEAKLNEKRTRLRKAKNDHKLVISKIKKELENFNHRLHSGTDENRQKQRSLQLERNIRQTEEATAALDVQLDNLENIPEEELEEWSAQKAKFEHELELLKQAKEEVVSARSAVAREVSSLETDLNSTIQRRERLQGRRTRVNEQYERIVSANAQGLNERERRAAEQFAREQDQAKLETNFNEQFVSITQSVQEYQLRTNQLWQQSATIEQAIQQQQQQMLLESVPLTPEGNLPGMNPLSEASSLSLGSLTTSGPHNRSLLGLNFPSLRSSPLQHASSPVGATSSHPTSPTQAPSYLPHFPTSPLAHSNSPFESDFIYRDRSFSNRSGRSSLYGSDFMDSSRRVPFQLDLADIGAEKRRNSGSEGNMPSLGLRPISSPFQRAVSRASGSGSGGSGSGSGSPSSTGVEVDVHWLNKLGESGTFDEQLELDIKRVLRSDEDLFMFAQDYGKVDIVDFARSKDSKPEENIHRAMADQRYEGCTFPRRES</sequence>
<dbReference type="GeneID" id="54331468"/>
<feature type="region of interest" description="Disordered" evidence="2">
    <location>
        <begin position="1"/>
        <end position="141"/>
    </location>
</feature>
<keyword evidence="1" id="KW-0175">Coiled coil</keyword>
<feature type="compositionally biased region" description="Gly residues" evidence="2">
    <location>
        <begin position="997"/>
        <end position="1006"/>
    </location>
</feature>
<feature type="region of interest" description="Disordered" evidence="2">
    <location>
        <begin position="963"/>
        <end position="1013"/>
    </location>
</feature>
<feature type="region of interest" description="Disordered" evidence="2">
    <location>
        <begin position="835"/>
        <end position="859"/>
    </location>
</feature>
<accession>A0A5M9MCC9</accession>
<reference evidence="4 5" key="1">
    <citation type="submission" date="2019-08" db="EMBL/GenBank/DDBJ databases">
        <title>The genome sequence of a newly discovered highly antifungal drug resistant Aspergillus species, Aspergillus tanneri NIH 1004.</title>
        <authorList>
            <person name="Mounaud S."/>
            <person name="Singh I."/>
            <person name="Joardar V."/>
            <person name="Pakala S."/>
            <person name="Pakala S."/>
            <person name="Venepally P."/>
            <person name="Chung J.K."/>
            <person name="Losada L."/>
            <person name="Nierman W.C."/>
        </authorList>
    </citation>
    <scope>NUCLEOTIDE SEQUENCE [LARGE SCALE GENOMIC DNA]</scope>
    <source>
        <strain evidence="4 5">NIH1004</strain>
    </source>
</reference>
<evidence type="ECO:0000256" key="2">
    <source>
        <dbReference type="SAM" id="MobiDB-lite"/>
    </source>
</evidence>
<feature type="compositionally biased region" description="Polar residues" evidence="2">
    <location>
        <begin position="75"/>
        <end position="87"/>
    </location>
</feature>